<feature type="region of interest" description="Disordered" evidence="1">
    <location>
        <begin position="208"/>
        <end position="240"/>
    </location>
</feature>
<evidence type="ECO:0000256" key="2">
    <source>
        <dbReference type="SAM" id="Phobius"/>
    </source>
</evidence>
<organism evidence="3 4">
    <name type="scientific">Podospora didyma</name>
    <dbReference type="NCBI Taxonomy" id="330526"/>
    <lineage>
        <taxon>Eukaryota</taxon>
        <taxon>Fungi</taxon>
        <taxon>Dikarya</taxon>
        <taxon>Ascomycota</taxon>
        <taxon>Pezizomycotina</taxon>
        <taxon>Sordariomycetes</taxon>
        <taxon>Sordariomycetidae</taxon>
        <taxon>Sordariales</taxon>
        <taxon>Podosporaceae</taxon>
        <taxon>Podospora</taxon>
    </lineage>
</organism>
<name>A0AAE0JZ23_9PEZI</name>
<gene>
    <name evidence="3" type="ORF">B0H63DRAFT_536760</name>
</gene>
<evidence type="ECO:0008006" key="5">
    <source>
        <dbReference type="Google" id="ProtNLM"/>
    </source>
</evidence>
<feature type="region of interest" description="Disordered" evidence="1">
    <location>
        <begin position="1"/>
        <end position="42"/>
    </location>
</feature>
<proteinExistence type="predicted"/>
<keyword evidence="4" id="KW-1185">Reference proteome</keyword>
<evidence type="ECO:0000313" key="3">
    <source>
        <dbReference type="EMBL" id="KAK3366580.1"/>
    </source>
</evidence>
<feature type="compositionally biased region" description="Basic residues" evidence="1">
    <location>
        <begin position="231"/>
        <end position="240"/>
    </location>
</feature>
<feature type="transmembrane region" description="Helical" evidence="2">
    <location>
        <begin position="177"/>
        <end position="199"/>
    </location>
</feature>
<feature type="transmembrane region" description="Helical" evidence="2">
    <location>
        <begin position="151"/>
        <end position="171"/>
    </location>
</feature>
<feature type="compositionally biased region" description="Basic and acidic residues" evidence="1">
    <location>
        <begin position="1"/>
        <end position="17"/>
    </location>
</feature>
<comment type="caution">
    <text evidence="3">The sequence shown here is derived from an EMBL/GenBank/DDBJ whole genome shotgun (WGS) entry which is preliminary data.</text>
</comment>
<dbReference type="EMBL" id="JAULSW010000012">
    <property type="protein sequence ID" value="KAK3366580.1"/>
    <property type="molecule type" value="Genomic_DNA"/>
</dbReference>
<accession>A0AAE0JZ23</accession>
<dbReference type="Proteomes" id="UP001285441">
    <property type="component" value="Unassembled WGS sequence"/>
</dbReference>
<reference evidence="3" key="2">
    <citation type="submission" date="2023-06" db="EMBL/GenBank/DDBJ databases">
        <authorList>
            <consortium name="Lawrence Berkeley National Laboratory"/>
            <person name="Haridas S."/>
            <person name="Hensen N."/>
            <person name="Bonometti L."/>
            <person name="Westerberg I."/>
            <person name="Brannstrom I.O."/>
            <person name="Guillou S."/>
            <person name="Cros-Aarteil S."/>
            <person name="Calhoun S."/>
            <person name="Kuo A."/>
            <person name="Mondo S."/>
            <person name="Pangilinan J."/>
            <person name="Riley R."/>
            <person name="LaButti K."/>
            <person name="Andreopoulos B."/>
            <person name="Lipzen A."/>
            <person name="Chen C."/>
            <person name="Yanf M."/>
            <person name="Daum C."/>
            <person name="Ng V."/>
            <person name="Clum A."/>
            <person name="Steindorff A."/>
            <person name="Ohm R."/>
            <person name="Martin F."/>
            <person name="Silar P."/>
            <person name="Natvig D."/>
            <person name="Lalanne C."/>
            <person name="Gautier V."/>
            <person name="Ament-velasquez S.L."/>
            <person name="Kruys A."/>
            <person name="Hutchinson M.I."/>
            <person name="Powell A.J."/>
            <person name="Barry K."/>
            <person name="Miller A.N."/>
            <person name="Grigoriev I.V."/>
            <person name="Debuchy R."/>
            <person name="Gladieux P."/>
            <person name="Thoren M.H."/>
            <person name="Johannesson H."/>
        </authorList>
    </citation>
    <scope>NUCLEOTIDE SEQUENCE</scope>
    <source>
        <strain evidence="3">CBS 232.78</strain>
    </source>
</reference>
<evidence type="ECO:0000313" key="4">
    <source>
        <dbReference type="Proteomes" id="UP001285441"/>
    </source>
</evidence>
<dbReference type="AlphaFoldDB" id="A0AAE0JZ23"/>
<sequence length="240" mass="25651">MGGAVDDKVAANDDKSPHLLPPFRRMSPFHVDMPPPPPQEQKNLWPKPLYIPDRPAPSTARLVGGQSPGTRLSRLGTKLLALQVSHSGSGLAWLLLLGFLIITGSFTREDALGSGEMAALVVGSLCMGAGVAGLLRSILSGGLHNHEVWQQLVLNTLAGVTAAVVCIYCIHGGCWCAAAIATVVAEVSVLMLTAADCLVTRTRRKWPRAKKAPARPPGQTHTDIHTGVRGRAQRRSWGRW</sequence>
<protein>
    <recommendedName>
        <fullName evidence="5">Transmembrane protein</fullName>
    </recommendedName>
</protein>
<keyword evidence="2" id="KW-0812">Transmembrane</keyword>
<keyword evidence="2" id="KW-0472">Membrane</keyword>
<feature type="transmembrane region" description="Helical" evidence="2">
    <location>
        <begin position="118"/>
        <end position="139"/>
    </location>
</feature>
<keyword evidence="2" id="KW-1133">Transmembrane helix</keyword>
<evidence type="ECO:0000256" key="1">
    <source>
        <dbReference type="SAM" id="MobiDB-lite"/>
    </source>
</evidence>
<reference evidence="3" key="1">
    <citation type="journal article" date="2023" name="Mol. Phylogenet. Evol.">
        <title>Genome-scale phylogeny and comparative genomics of the fungal order Sordariales.</title>
        <authorList>
            <person name="Hensen N."/>
            <person name="Bonometti L."/>
            <person name="Westerberg I."/>
            <person name="Brannstrom I.O."/>
            <person name="Guillou S."/>
            <person name="Cros-Aarteil S."/>
            <person name="Calhoun S."/>
            <person name="Haridas S."/>
            <person name="Kuo A."/>
            <person name="Mondo S."/>
            <person name="Pangilinan J."/>
            <person name="Riley R."/>
            <person name="LaButti K."/>
            <person name="Andreopoulos B."/>
            <person name="Lipzen A."/>
            <person name="Chen C."/>
            <person name="Yan M."/>
            <person name="Daum C."/>
            <person name="Ng V."/>
            <person name="Clum A."/>
            <person name="Steindorff A."/>
            <person name="Ohm R.A."/>
            <person name="Martin F."/>
            <person name="Silar P."/>
            <person name="Natvig D.O."/>
            <person name="Lalanne C."/>
            <person name="Gautier V."/>
            <person name="Ament-Velasquez S.L."/>
            <person name="Kruys A."/>
            <person name="Hutchinson M.I."/>
            <person name="Powell A.J."/>
            <person name="Barry K."/>
            <person name="Miller A.N."/>
            <person name="Grigoriev I.V."/>
            <person name="Debuchy R."/>
            <person name="Gladieux P."/>
            <person name="Hiltunen Thoren M."/>
            <person name="Johannesson H."/>
        </authorList>
    </citation>
    <scope>NUCLEOTIDE SEQUENCE</scope>
    <source>
        <strain evidence="3">CBS 232.78</strain>
    </source>
</reference>
<feature type="transmembrane region" description="Helical" evidence="2">
    <location>
        <begin position="79"/>
        <end position="106"/>
    </location>
</feature>